<gene>
    <name evidence="2" type="ORF">S40285_07644</name>
</gene>
<accession>A0A084QZM6</accession>
<dbReference type="InParanoid" id="A0A084QZM6"/>
<dbReference type="AlphaFoldDB" id="A0A084QZM6"/>
<dbReference type="InterPro" id="IPR010520">
    <property type="entry name" value="FrsA-like"/>
</dbReference>
<dbReference type="OMA" id="NDHEYPF"/>
<dbReference type="InterPro" id="IPR029058">
    <property type="entry name" value="AB_hydrolase_fold"/>
</dbReference>
<dbReference type="HOGENOM" id="CLU_053723_1_0_1"/>
<dbReference type="Gene3D" id="3.40.50.1820">
    <property type="entry name" value="alpha/beta hydrolase"/>
    <property type="match status" value="1"/>
</dbReference>
<evidence type="ECO:0008006" key="4">
    <source>
        <dbReference type="Google" id="ProtNLM"/>
    </source>
</evidence>
<dbReference type="OrthoDB" id="5409895at2759"/>
<evidence type="ECO:0000313" key="2">
    <source>
        <dbReference type="EMBL" id="KFA69411.1"/>
    </source>
</evidence>
<dbReference type="InterPro" id="IPR050261">
    <property type="entry name" value="FrsA_esterase"/>
</dbReference>
<evidence type="ECO:0000313" key="3">
    <source>
        <dbReference type="Proteomes" id="UP000028524"/>
    </source>
</evidence>
<keyword evidence="3" id="KW-1185">Reference proteome</keyword>
<dbReference type="GO" id="GO:0016787">
    <property type="term" value="F:hydrolase activity"/>
    <property type="evidence" value="ECO:0007669"/>
    <property type="project" value="UniProtKB-KW"/>
</dbReference>
<dbReference type="EMBL" id="KL659484">
    <property type="protein sequence ID" value="KFA69411.1"/>
    <property type="molecule type" value="Genomic_DNA"/>
</dbReference>
<sequence>MSPHRVLHVEEELLLAEEGTFDEVVDAMDEEDYDDNNDTVQQPVVVVDRPVRRWVLGSAAFEFQTQHHKSAGALWNLKWKELASRGMHPFEGGVYEDFRGTFELFNQFSVKPTSAEYTRVWLPIGELAYAKGNILYEKGRCTEAEEYFRRAAAIFRIARQPHVSAVDKHRFPLRFKAWESQKETYLRAGKLWIVRLRDLQVPFHHMLEHEDDLVHMYLRRPLSASWAEPCPVVILLSGLDTLRTDHTSRTNAILARGWVSIALDVPGTGDCPADPSDVTSMDRVFDSVLDYLQRDGRYDMKSILVWGRGLGGYYAVRLAHTRREKLLGVVAHGAGTHNFLDRDWLSRAQYHEFPFAYNESLASAFGYRTVAQLMEEGQNKFSLLRNLIIDGDSTPLLFVNGVEDGLMPIEDSIMMVNKGSPREGRQV</sequence>
<dbReference type="SUPFAM" id="SSF53474">
    <property type="entry name" value="alpha/beta-Hydrolases"/>
    <property type="match status" value="1"/>
</dbReference>
<keyword evidence="1" id="KW-0378">Hydrolase</keyword>
<dbReference type="Pfam" id="PF06500">
    <property type="entry name" value="FrsA-like"/>
    <property type="match status" value="1"/>
</dbReference>
<organism evidence="2 3">
    <name type="scientific">Stachybotrys chlorohalonatus (strain IBT 40285)</name>
    <dbReference type="NCBI Taxonomy" id="1283841"/>
    <lineage>
        <taxon>Eukaryota</taxon>
        <taxon>Fungi</taxon>
        <taxon>Dikarya</taxon>
        <taxon>Ascomycota</taxon>
        <taxon>Pezizomycotina</taxon>
        <taxon>Sordariomycetes</taxon>
        <taxon>Hypocreomycetidae</taxon>
        <taxon>Hypocreales</taxon>
        <taxon>Stachybotryaceae</taxon>
        <taxon>Stachybotrys</taxon>
    </lineage>
</organism>
<reference evidence="2 3" key="1">
    <citation type="journal article" date="2014" name="BMC Genomics">
        <title>Comparative genome sequencing reveals chemotype-specific gene clusters in the toxigenic black mold Stachybotrys.</title>
        <authorList>
            <person name="Semeiks J."/>
            <person name="Borek D."/>
            <person name="Otwinowski Z."/>
            <person name="Grishin N.V."/>
        </authorList>
    </citation>
    <scope>NUCLEOTIDE SEQUENCE [LARGE SCALE GENOMIC DNA]</scope>
    <source>
        <strain evidence="2 3">IBT 40285</strain>
    </source>
</reference>
<evidence type="ECO:0000256" key="1">
    <source>
        <dbReference type="ARBA" id="ARBA00022801"/>
    </source>
</evidence>
<protein>
    <recommendedName>
        <fullName evidence="4">AB hydrolase-1 domain-containing protein</fullName>
    </recommendedName>
</protein>
<dbReference type="PANTHER" id="PTHR22946:SF12">
    <property type="entry name" value="CONIDIAL PIGMENT BIOSYNTHESIS PROTEIN AYG1 (AFU_ORTHOLOGUE AFUA_2G17550)"/>
    <property type="match status" value="1"/>
</dbReference>
<dbReference type="Proteomes" id="UP000028524">
    <property type="component" value="Unassembled WGS sequence"/>
</dbReference>
<name>A0A084QZM6_STAC4</name>
<dbReference type="STRING" id="1283841.A0A084QZM6"/>
<proteinExistence type="predicted"/>
<dbReference type="PANTHER" id="PTHR22946">
    <property type="entry name" value="DIENELACTONE HYDROLASE DOMAIN-CONTAINING PROTEIN-RELATED"/>
    <property type="match status" value="1"/>
</dbReference>